<accession>A0A2Z7BWD6</accession>
<organism evidence="1 2">
    <name type="scientific">Dorcoceras hygrometricum</name>
    <dbReference type="NCBI Taxonomy" id="472368"/>
    <lineage>
        <taxon>Eukaryota</taxon>
        <taxon>Viridiplantae</taxon>
        <taxon>Streptophyta</taxon>
        <taxon>Embryophyta</taxon>
        <taxon>Tracheophyta</taxon>
        <taxon>Spermatophyta</taxon>
        <taxon>Magnoliopsida</taxon>
        <taxon>eudicotyledons</taxon>
        <taxon>Gunneridae</taxon>
        <taxon>Pentapetalae</taxon>
        <taxon>asterids</taxon>
        <taxon>lamiids</taxon>
        <taxon>Lamiales</taxon>
        <taxon>Gesneriaceae</taxon>
        <taxon>Didymocarpoideae</taxon>
        <taxon>Trichosporeae</taxon>
        <taxon>Loxocarpinae</taxon>
        <taxon>Dorcoceras</taxon>
    </lineage>
</organism>
<evidence type="ECO:0000313" key="2">
    <source>
        <dbReference type="Proteomes" id="UP000250235"/>
    </source>
</evidence>
<dbReference type="AlphaFoldDB" id="A0A2Z7BWD6"/>
<gene>
    <name evidence="1" type="ORF">F511_28036</name>
</gene>
<reference evidence="1 2" key="1">
    <citation type="journal article" date="2015" name="Proc. Natl. Acad. Sci. U.S.A.">
        <title>The resurrection genome of Boea hygrometrica: A blueprint for survival of dehydration.</title>
        <authorList>
            <person name="Xiao L."/>
            <person name="Yang G."/>
            <person name="Zhang L."/>
            <person name="Yang X."/>
            <person name="Zhao S."/>
            <person name="Ji Z."/>
            <person name="Zhou Q."/>
            <person name="Hu M."/>
            <person name="Wang Y."/>
            <person name="Chen M."/>
            <person name="Xu Y."/>
            <person name="Jin H."/>
            <person name="Xiao X."/>
            <person name="Hu G."/>
            <person name="Bao F."/>
            <person name="Hu Y."/>
            <person name="Wan P."/>
            <person name="Li L."/>
            <person name="Deng X."/>
            <person name="Kuang T."/>
            <person name="Xiang C."/>
            <person name="Zhu J.K."/>
            <person name="Oliver M.J."/>
            <person name="He Y."/>
        </authorList>
    </citation>
    <scope>NUCLEOTIDE SEQUENCE [LARGE SCALE GENOMIC DNA]</scope>
    <source>
        <strain evidence="2">cv. XS01</strain>
    </source>
</reference>
<proteinExistence type="predicted"/>
<evidence type="ECO:0000313" key="1">
    <source>
        <dbReference type="EMBL" id="KZV37968.1"/>
    </source>
</evidence>
<keyword evidence="2" id="KW-1185">Reference proteome</keyword>
<protein>
    <submittedName>
        <fullName evidence="1">Uncharacterized protein</fullName>
    </submittedName>
</protein>
<sequence>MARKAVRDGPEKTLEIKNSRRIAASEPPHGRCTATVRDLRARAPASGRGARRTLSAQSCASRRESRTVVAHAERDGCAVACGNVPGGGAAVEKIVFF</sequence>
<name>A0A2Z7BWD6_9LAMI</name>
<dbReference type="Proteomes" id="UP000250235">
    <property type="component" value="Unassembled WGS sequence"/>
</dbReference>
<dbReference type="EMBL" id="KV002465">
    <property type="protein sequence ID" value="KZV37968.1"/>
    <property type="molecule type" value="Genomic_DNA"/>
</dbReference>